<organism evidence="13 14">
    <name type="scientific">Pseudomonas morbosilactucae</name>
    <dbReference type="NCBI Taxonomy" id="2938197"/>
    <lineage>
        <taxon>Bacteria</taxon>
        <taxon>Pseudomonadati</taxon>
        <taxon>Pseudomonadota</taxon>
        <taxon>Gammaproteobacteria</taxon>
        <taxon>Pseudomonadales</taxon>
        <taxon>Pseudomonadaceae</taxon>
        <taxon>Pseudomonas</taxon>
    </lineage>
</organism>
<evidence type="ECO:0000313" key="13">
    <source>
        <dbReference type="EMBL" id="MCK9796237.1"/>
    </source>
</evidence>
<dbReference type="PROSITE" id="PS00409">
    <property type="entry name" value="PROKAR_NTER_METHYL"/>
    <property type="match status" value="1"/>
</dbReference>
<dbReference type="AlphaFoldDB" id="A0A9X2C2L6"/>
<protein>
    <recommendedName>
        <fullName evidence="2">Type II secretion system protein H</fullName>
    </recommendedName>
    <alternativeName>
        <fullName evidence="10">General secretion pathway protein H</fullName>
    </alternativeName>
</protein>
<dbReference type="Proteomes" id="UP001155059">
    <property type="component" value="Unassembled WGS sequence"/>
</dbReference>
<dbReference type="GO" id="GO:0015627">
    <property type="term" value="C:type II protein secretion system complex"/>
    <property type="evidence" value="ECO:0007669"/>
    <property type="project" value="InterPro"/>
</dbReference>
<dbReference type="InterPro" id="IPR002416">
    <property type="entry name" value="T2SS_protein-GspH"/>
</dbReference>
<evidence type="ECO:0000259" key="12">
    <source>
        <dbReference type="Pfam" id="PF12019"/>
    </source>
</evidence>
<keyword evidence="4" id="KW-0488">Methylation</keyword>
<dbReference type="PRINTS" id="PR00885">
    <property type="entry name" value="BCTERIALGSPH"/>
</dbReference>
<keyword evidence="5" id="KW-0997">Cell inner membrane</keyword>
<reference evidence="13 14" key="2">
    <citation type="journal article" date="2023" name="Plant Pathol.">
        <title>Dismantling and reorganizing Pseudomonas marginalis sensu#lato.</title>
        <authorList>
            <person name="Sawada H."/>
            <person name="Fujikawa T."/>
            <person name="Satou M."/>
        </authorList>
    </citation>
    <scope>NUCLEOTIDE SEQUENCE [LARGE SCALE GENOMIC DNA]</scope>
    <source>
        <strain evidence="13 14">MAFF 302030</strain>
    </source>
</reference>
<evidence type="ECO:0000256" key="4">
    <source>
        <dbReference type="ARBA" id="ARBA00022481"/>
    </source>
</evidence>
<reference evidence="13 14" key="1">
    <citation type="journal article" date="2022" name="Int. J. Syst. Evol. Microbiol.">
        <title>Pseudomonas aegrilactucae sp. nov. and Pseudomonas morbosilactucae sp. nov., pathogens causing bacterial rot of lettuce in Japan.</title>
        <authorList>
            <person name="Sawada H."/>
            <person name="Fujikawa T."/>
            <person name="Satou M."/>
        </authorList>
    </citation>
    <scope>NUCLEOTIDE SEQUENCE [LARGE SCALE GENOMIC DNA]</scope>
    <source>
        <strain evidence="13 14">MAFF 302030</strain>
    </source>
</reference>
<dbReference type="GO" id="GO:0005886">
    <property type="term" value="C:plasma membrane"/>
    <property type="evidence" value="ECO:0007669"/>
    <property type="project" value="UniProtKB-SubCell"/>
</dbReference>
<dbReference type="Pfam" id="PF07963">
    <property type="entry name" value="N_methyl"/>
    <property type="match status" value="1"/>
</dbReference>
<dbReference type="EMBL" id="JALQCW010000002">
    <property type="protein sequence ID" value="MCK9796237.1"/>
    <property type="molecule type" value="Genomic_DNA"/>
</dbReference>
<evidence type="ECO:0000256" key="11">
    <source>
        <dbReference type="SAM" id="Phobius"/>
    </source>
</evidence>
<dbReference type="GO" id="GO:0015628">
    <property type="term" value="P:protein secretion by the type II secretion system"/>
    <property type="evidence" value="ECO:0007669"/>
    <property type="project" value="InterPro"/>
</dbReference>
<gene>
    <name evidence="13" type="primary">gspH</name>
    <name evidence="13" type="ORF">M1B34_00355</name>
</gene>
<evidence type="ECO:0000256" key="6">
    <source>
        <dbReference type="ARBA" id="ARBA00022692"/>
    </source>
</evidence>
<dbReference type="Gene3D" id="3.55.40.10">
    <property type="entry name" value="minor pseudopilin epsh domain"/>
    <property type="match status" value="1"/>
</dbReference>
<keyword evidence="8 11" id="KW-0472">Membrane</keyword>
<dbReference type="NCBIfam" id="TIGR01708">
    <property type="entry name" value="typeII_sec_gspH"/>
    <property type="match status" value="1"/>
</dbReference>
<accession>A0A9X2C2L6</accession>
<proteinExistence type="inferred from homology"/>
<dbReference type="InterPro" id="IPR045584">
    <property type="entry name" value="Pilin-like"/>
</dbReference>
<evidence type="ECO:0000256" key="7">
    <source>
        <dbReference type="ARBA" id="ARBA00022989"/>
    </source>
</evidence>
<dbReference type="SUPFAM" id="SSF54523">
    <property type="entry name" value="Pili subunits"/>
    <property type="match status" value="1"/>
</dbReference>
<evidence type="ECO:0000256" key="5">
    <source>
        <dbReference type="ARBA" id="ARBA00022519"/>
    </source>
</evidence>
<evidence type="ECO:0000256" key="8">
    <source>
        <dbReference type="ARBA" id="ARBA00023136"/>
    </source>
</evidence>
<dbReference type="InterPro" id="IPR012902">
    <property type="entry name" value="N_methyl_site"/>
</dbReference>
<evidence type="ECO:0000256" key="10">
    <source>
        <dbReference type="ARBA" id="ARBA00030775"/>
    </source>
</evidence>
<sequence length="164" mass="18230">MQRRHAQGFTLLELLVVILLIALTAGLVGLVNPDSGPRQARQEAQRLQALLQLLRQEAVLGYQDYGLRIEPDGYAVQRLDDQGHWQAAAEFRAHRLPDSLRLRLEVPETGISLGSAPRRAGLPQLLVLSSDETSAYTLWIEYRHQALLSLSSDGIQDAQLATQD</sequence>
<feature type="transmembrane region" description="Helical" evidence="11">
    <location>
        <begin position="12"/>
        <end position="31"/>
    </location>
</feature>
<dbReference type="RefSeq" id="WP_268264121.1">
    <property type="nucleotide sequence ID" value="NZ_JALQCW010000002.1"/>
</dbReference>
<evidence type="ECO:0000256" key="3">
    <source>
        <dbReference type="ARBA" id="ARBA00022475"/>
    </source>
</evidence>
<evidence type="ECO:0000256" key="1">
    <source>
        <dbReference type="ARBA" id="ARBA00004377"/>
    </source>
</evidence>
<dbReference type="Pfam" id="PF12019">
    <property type="entry name" value="GspH"/>
    <property type="match status" value="1"/>
</dbReference>
<dbReference type="InterPro" id="IPR049875">
    <property type="entry name" value="TypeII_GspH"/>
</dbReference>
<evidence type="ECO:0000256" key="9">
    <source>
        <dbReference type="ARBA" id="ARBA00025772"/>
    </source>
</evidence>
<comment type="subcellular location">
    <subcellularLocation>
        <location evidence="1">Cell inner membrane</location>
        <topology evidence="1">Single-pass membrane protein</topology>
    </subcellularLocation>
</comment>
<keyword evidence="3" id="KW-1003">Cell membrane</keyword>
<keyword evidence="6 11" id="KW-0812">Transmembrane</keyword>
<feature type="domain" description="General secretion pathway GspH" evidence="12">
    <location>
        <begin position="43"/>
        <end position="125"/>
    </location>
</feature>
<evidence type="ECO:0000313" key="14">
    <source>
        <dbReference type="Proteomes" id="UP001155059"/>
    </source>
</evidence>
<dbReference type="InterPro" id="IPR022346">
    <property type="entry name" value="T2SS_GspH"/>
</dbReference>
<comment type="caution">
    <text evidence="13">The sequence shown here is derived from an EMBL/GenBank/DDBJ whole genome shotgun (WGS) entry which is preliminary data.</text>
</comment>
<name>A0A9X2C2L6_9PSED</name>
<keyword evidence="7 11" id="KW-1133">Transmembrane helix</keyword>
<evidence type="ECO:0000256" key="2">
    <source>
        <dbReference type="ARBA" id="ARBA00021549"/>
    </source>
</evidence>
<dbReference type="NCBIfam" id="TIGR02532">
    <property type="entry name" value="IV_pilin_GFxxxE"/>
    <property type="match status" value="1"/>
</dbReference>
<comment type="similarity">
    <text evidence="9">Belongs to the GSP H family.</text>
</comment>